<dbReference type="EMBL" id="VKKG01000001">
    <property type="protein sequence ID" value="TRY19562.1"/>
    <property type="molecule type" value="Genomic_DNA"/>
</dbReference>
<dbReference type="InterPro" id="IPR053136">
    <property type="entry name" value="UTP_pyrophosphatase-like"/>
</dbReference>
<feature type="region of interest" description="Disordered" evidence="1">
    <location>
        <begin position="1"/>
        <end position="25"/>
    </location>
</feature>
<dbReference type="InterPro" id="IPR002725">
    <property type="entry name" value="YgjP-like_metallopeptidase"/>
</dbReference>
<dbReference type="OrthoDB" id="9811177at2"/>
<dbReference type="CDD" id="cd07344">
    <property type="entry name" value="M48_yhfN_like"/>
    <property type="match status" value="1"/>
</dbReference>
<evidence type="ECO:0000256" key="1">
    <source>
        <dbReference type="SAM" id="MobiDB-lite"/>
    </source>
</evidence>
<proteinExistence type="predicted"/>
<evidence type="ECO:0000313" key="4">
    <source>
        <dbReference type="Proteomes" id="UP000317638"/>
    </source>
</evidence>
<comment type="caution">
    <text evidence="3">The sequence shown here is derived from an EMBL/GenBank/DDBJ whole genome shotgun (WGS) entry which is preliminary data.</text>
</comment>
<organism evidence="3 4">
    <name type="scientific">Tessaracoccus rhinocerotis</name>
    <dbReference type="NCBI Taxonomy" id="1689449"/>
    <lineage>
        <taxon>Bacteria</taxon>
        <taxon>Bacillati</taxon>
        <taxon>Actinomycetota</taxon>
        <taxon>Actinomycetes</taxon>
        <taxon>Propionibacteriales</taxon>
        <taxon>Propionibacteriaceae</taxon>
        <taxon>Tessaracoccus</taxon>
    </lineage>
</organism>
<evidence type="ECO:0000313" key="3">
    <source>
        <dbReference type="EMBL" id="TRY19562.1"/>
    </source>
</evidence>
<feature type="domain" description="YgjP-like metallopeptidase" evidence="2">
    <location>
        <begin position="48"/>
        <end position="249"/>
    </location>
</feature>
<keyword evidence="4" id="KW-1185">Reference proteome</keyword>
<dbReference type="Pfam" id="PF01863">
    <property type="entry name" value="YgjP-like"/>
    <property type="match status" value="1"/>
</dbReference>
<accession>A0A553K4E0</accession>
<dbReference type="PANTHER" id="PTHR30399">
    <property type="entry name" value="UNCHARACTERIZED PROTEIN YGJP"/>
    <property type="match status" value="1"/>
</dbReference>
<sequence length="252" mass="28761">MANYETARDTLESPKRWHSISDMPRTGSRHLLRTSGVEVFVTRKRMKNLRMRVDPRDASVQLSAPHHADEAEIAAFVARNLEWVVEAQTRARMNVPERLVSGGRARLWGQWRELVVSDGGRSTAHVEDGRIHIVRPDGDEEAARRALTALHRRELLPAVEHFLDVHSPYVGRRPSHVRLARMRSRWGSCNHVTGRMSFNVALAERPQTELEYVVVHELGHLLEANHGPAFKQHLTAMLPDWRSRDAGLKGRL</sequence>
<gene>
    <name evidence="3" type="ORF">FOJ82_01270</name>
</gene>
<dbReference type="Gene3D" id="3.30.2010.10">
    <property type="entry name" value="Metalloproteases ('zincins'), catalytic domain"/>
    <property type="match status" value="1"/>
</dbReference>
<reference evidence="3 4" key="1">
    <citation type="submission" date="2019-07" db="EMBL/GenBank/DDBJ databases">
        <authorList>
            <person name="Zhou L.-Y."/>
        </authorList>
    </citation>
    <scope>NUCLEOTIDE SEQUENCE [LARGE SCALE GENOMIC DNA]</scope>
    <source>
        <strain evidence="3 4">YIM 101269</strain>
    </source>
</reference>
<dbReference type="PANTHER" id="PTHR30399:SF1">
    <property type="entry name" value="UTP PYROPHOSPHATASE"/>
    <property type="match status" value="1"/>
</dbReference>
<dbReference type="Proteomes" id="UP000317638">
    <property type="component" value="Unassembled WGS sequence"/>
</dbReference>
<dbReference type="AlphaFoldDB" id="A0A553K4E0"/>
<feature type="compositionally biased region" description="Basic and acidic residues" evidence="1">
    <location>
        <begin position="1"/>
        <end position="15"/>
    </location>
</feature>
<name>A0A553K4E0_9ACTN</name>
<protein>
    <submittedName>
        <fullName evidence="3">M48 family metallopeptidase</fullName>
    </submittedName>
</protein>
<evidence type="ECO:0000259" key="2">
    <source>
        <dbReference type="Pfam" id="PF01863"/>
    </source>
</evidence>